<proteinExistence type="predicted"/>
<comment type="caution">
    <text evidence="1">The sequence shown here is derived from an EMBL/GenBank/DDBJ whole genome shotgun (WGS) entry which is preliminary data.</text>
</comment>
<dbReference type="AlphaFoldDB" id="A0ABD1VXV0"/>
<name>A0ABD1VXV0_9LAMI</name>
<reference evidence="2" key="1">
    <citation type="submission" date="2024-07" db="EMBL/GenBank/DDBJ databases">
        <title>Two chromosome-level genome assemblies of Korean endemic species Abeliophyllum distichum and Forsythia ovata (Oleaceae).</title>
        <authorList>
            <person name="Jang H."/>
        </authorList>
    </citation>
    <scope>NUCLEOTIDE SEQUENCE [LARGE SCALE GENOMIC DNA]</scope>
</reference>
<dbReference type="EMBL" id="JBFOLK010000001">
    <property type="protein sequence ID" value="KAL2542232.1"/>
    <property type="molecule type" value="Genomic_DNA"/>
</dbReference>
<gene>
    <name evidence="1" type="ORF">Adt_03210</name>
</gene>
<evidence type="ECO:0000313" key="1">
    <source>
        <dbReference type="EMBL" id="KAL2542232.1"/>
    </source>
</evidence>
<organism evidence="1 2">
    <name type="scientific">Abeliophyllum distichum</name>
    <dbReference type="NCBI Taxonomy" id="126358"/>
    <lineage>
        <taxon>Eukaryota</taxon>
        <taxon>Viridiplantae</taxon>
        <taxon>Streptophyta</taxon>
        <taxon>Embryophyta</taxon>
        <taxon>Tracheophyta</taxon>
        <taxon>Spermatophyta</taxon>
        <taxon>Magnoliopsida</taxon>
        <taxon>eudicotyledons</taxon>
        <taxon>Gunneridae</taxon>
        <taxon>Pentapetalae</taxon>
        <taxon>asterids</taxon>
        <taxon>lamiids</taxon>
        <taxon>Lamiales</taxon>
        <taxon>Oleaceae</taxon>
        <taxon>Forsythieae</taxon>
        <taxon>Abeliophyllum</taxon>
    </lineage>
</organism>
<accession>A0ABD1VXV0</accession>
<protein>
    <submittedName>
        <fullName evidence="1">Uncharacterized protein</fullName>
    </submittedName>
</protein>
<sequence>MDLNDGYFDDPDLDDEAESHLSMMSTVLVGFLETDNVIIATEWCKFPSAFTIHDLFMFLRFSGVHLSKLYVPGFRFFHIPVFKIRSRKVVDERRTLPPRPLIPSVTTNMAANAPPVVEVVGNVLSLLPTLSVAPIPVATISECFTSSPNIKYGAHSDSHCFSGYGSWRRFTFSP</sequence>
<dbReference type="Proteomes" id="UP001604336">
    <property type="component" value="Unassembled WGS sequence"/>
</dbReference>
<evidence type="ECO:0000313" key="2">
    <source>
        <dbReference type="Proteomes" id="UP001604336"/>
    </source>
</evidence>
<keyword evidence="2" id="KW-1185">Reference proteome</keyword>